<gene>
    <name evidence="11" type="ORF">SAMN02745220_00668</name>
</gene>
<evidence type="ECO:0000256" key="8">
    <source>
        <dbReference type="ARBA" id="ARBA00038436"/>
    </source>
</evidence>
<organism evidence="11 12">
    <name type="scientific">Desulfopila aestuarii DSM 18488</name>
    <dbReference type="NCBI Taxonomy" id="1121416"/>
    <lineage>
        <taxon>Bacteria</taxon>
        <taxon>Pseudomonadati</taxon>
        <taxon>Thermodesulfobacteriota</taxon>
        <taxon>Desulfobulbia</taxon>
        <taxon>Desulfobulbales</taxon>
        <taxon>Desulfocapsaceae</taxon>
        <taxon>Desulfopila</taxon>
    </lineage>
</organism>
<keyword evidence="6 9" id="KW-1133">Transmembrane helix</keyword>
<dbReference type="EMBL" id="FRFE01000002">
    <property type="protein sequence ID" value="SHO44146.1"/>
    <property type="molecule type" value="Genomic_DNA"/>
</dbReference>
<dbReference type="GO" id="GO:0015740">
    <property type="term" value="P:C4-dicarboxylate transport"/>
    <property type="evidence" value="ECO:0007669"/>
    <property type="project" value="TreeGrafter"/>
</dbReference>
<feature type="domain" description="Tripartite ATP-independent periplasmic transporters DctQ component" evidence="10">
    <location>
        <begin position="26"/>
        <end position="155"/>
    </location>
</feature>
<comment type="similarity">
    <text evidence="8">Belongs to the TRAP transporter small permease family.</text>
</comment>
<dbReference type="GO" id="GO:0022857">
    <property type="term" value="F:transmembrane transporter activity"/>
    <property type="evidence" value="ECO:0007669"/>
    <property type="project" value="TreeGrafter"/>
</dbReference>
<sequence length="160" mass="17974">MDILEKSIQFLSEKLRIVGAFCLFGMAVLTCADIIGRLFKHPIFGTVELVSFMAVFAIATAMPVAQVSRIHIGVELLVTKLPKKLRLFIELCVEILSLALFSIISWRMFLFGFKQKASGEVSLNLHLPEYFIILALACCCVILCLVMVMAIIKTFTKLWK</sequence>
<evidence type="ECO:0000256" key="7">
    <source>
        <dbReference type="ARBA" id="ARBA00023136"/>
    </source>
</evidence>
<reference evidence="11 12" key="1">
    <citation type="submission" date="2016-12" db="EMBL/GenBank/DDBJ databases">
        <authorList>
            <person name="Song W.-J."/>
            <person name="Kurnit D.M."/>
        </authorList>
    </citation>
    <scope>NUCLEOTIDE SEQUENCE [LARGE SCALE GENOMIC DNA]</scope>
    <source>
        <strain evidence="11 12">DSM 18488</strain>
    </source>
</reference>
<evidence type="ECO:0000256" key="3">
    <source>
        <dbReference type="ARBA" id="ARBA00022475"/>
    </source>
</evidence>
<accession>A0A1M7XYM9</accession>
<keyword evidence="4" id="KW-0997">Cell inner membrane</keyword>
<evidence type="ECO:0000259" key="10">
    <source>
        <dbReference type="Pfam" id="PF04290"/>
    </source>
</evidence>
<dbReference type="STRING" id="1121416.SAMN02745220_00668"/>
<feature type="transmembrane region" description="Helical" evidence="9">
    <location>
        <begin position="130"/>
        <end position="152"/>
    </location>
</feature>
<evidence type="ECO:0000256" key="6">
    <source>
        <dbReference type="ARBA" id="ARBA00022989"/>
    </source>
</evidence>
<evidence type="ECO:0000256" key="9">
    <source>
        <dbReference type="SAM" id="Phobius"/>
    </source>
</evidence>
<dbReference type="PANTHER" id="PTHR35011:SF10">
    <property type="entry name" value="TRAP TRANSPORTER SMALL PERMEASE PROTEIN"/>
    <property type="match status" value="1"/>
</dbReference>
<keyword evidence="5 9" id="KW-0812">Transmembrane</keyword>
<dbReference type="RefSeq" id="WP_073612022.1">
    <property type="nucleotide sequence ID" value="NZ_FRFE01000002.1"/>
</dbReference>
<feature type="transmembrane region" description="Helical" evidence="9">
    <location>
        <begin position="85"/>
        <end position="110"/>
    </location>
</feature>
<evidence type="ECO:0000313" key="12">
    <source>
        <dbReference type="Proteomes" id="UP000184603"/>
    </source>
</evidence>
<dbReference type="GO" id="GO:0005886">
    <property type="term" value="C:plasma membrane"/>
    <property type="evidence" value="ECO:0007669"/>
    <property type="project" value="UniProtKB-SubCell"/>
</dbReference>
<dbReference type="PANTHER" id="PTHR35011">
    <property type="entry name" value="2,3-DIKETO-L-GULONATE TRAP TRANSPORTER SMALL PERMEASE PROTEIN YIAM"/>
    <property type="match status" value="1"/>
</dbReference>
<evidence type="ECO:0000256" key="5">
    <source>
        <dbReference type="ARBA" id="ARBA00022692"/>
    </source>
</evidence>
<dbReference type="AlphaFoldDB" id="A0A1M7XYM9"/>
<evidence type="ECO:0000256" key="2">
    <source>
        <dbReference type="ARBA" id="ARBA00022448"/>
    </source>
</evidence>
<feature type="transmembrane region" description="Helical" evidence="9">
    <location>
        <begin position="15"/>
        <end position="36"/>
    </location>
</feature>
<evidence type="ECO:0000256" key="4">
    <source>
        <dbReference type="ARBA" id="ARBA00022519"/>
    </source>
</evidence>
<feature type="transmembrane region" description="Helical" evidence="9">
    <location>
        <begin position="42"/>
        <end position="64"/>
    </location>
</feature>
<evidence type="ECO:0000256" key="1">
    <source>
        <dbReference type="ARBA" id="ARBA00004429"/>
    </source>
</evidence>
<dbReference type="Proteomes" id="UP000184603">
    <property type="component" value="Unassembled WGS sequence"/>
</dbReference>
<comment type="subcellular location">
    <subcellularLocation>
        <location evidence="1">Cell inner membrane</location>
        <topology evidence="1">Multi-pass membrane protein</topology>
    </subcellularLocation>
</comment>
<dbReference type="OrthoDB" id="5420680at2"/>
<evidence type="ECO:0000313" key="11">
    <source>
        <dbReference type="EMBL" id="SHO44146.1"/>
    </source>
</evidence>
<dbReference type="Pfam" id="PF04290">
    <property type="entry name" value="DctQ"/>
    <property type="match status" value="1"/>
</dbReference>
<dbReference type="InterPro" id="IPR055348">
    <property type="entry name" value="DctQ"/>
</dbReference>
<protein>
    <submittedName>
        <fullName evidence="11">TRAP-type C4-dicarboxylate transport system, small permease component</fullName>
    </submittedName>
</protein>
<keyword evidence="2" id="KW-0813">Transport</keyword>
<name>A0A1M7XYM9_9BACT</name>
<dbReference type="InterPro" id="IPR007387">
    <property type="entry name" value="TRAP_DctQ"/>
</dbReference>
<keyword evidence="7 9" id="KW-0472">Membrane</keyword>
<keyword evidence="3" id="KW-1003">Cell membrane</keyword>
<proteinExistence type="inferred from homology"/>
<keyword evidence="12" id="KW-1185">Reference proteome</keyword>